<feature type="compositionally biased region" description="Low complexity" evidence="1">
    <location>
        <begin position="178"/>
        <end position="192"/>
    </location>
</feature>
<dbReference type="SUPFAM" id="SSF103473">
    <property type="entry name" value="MFS general substrate transporter"/>
    <property type="match status" value="1"/>
</dbReference>
<gene>
    <name evidence="3" type="ORF">B0I29_128132</name>
</gene>
<proteinExistence type="predicted"/>
<feature type="compositionally biased region" description="Basic and acidic residues" evidence="1">
    <location>
        <begin position="159"/>
        <end position="177"/>
    </location>
</feature>
<dbReference type="OrthoDB" id="6059373at2"/>
<protein>
    <submittedName>
        <fullName evidence="3">Uncharacterized protein</fullName>
    </submittedName>
</protein>
<dbReference type="InterPro" id="IPR036259">
    <property type="entry name" value="MFS_trans_sf"/>
</dbReference>
<evidence type="ECO:0000256" key="2">
    <source>
        <dbReference type="SAM" id="Phobius"/>
    </source>
</evidence>
<name>A0A327YXM3_9ACTN</name>
<keyword evidence="2" id="KW-1133">Transmembrane helix</keyword>
<dbReference type="EMBL" id="QLMJ01000028">
    <property type="protein sequence ID" value="RAK26282.1"/>
    <property type="molecule type" value="Genomic_DNA"/>
</dbReference>
<dbReference type="RefSeq" id="WP_111654766.1">
    <property type="nucleotide sequence ID" value="NZ_JACHWI010000014.1"/>
</dbReference>
<reference evidence="3 4" key="1">
    <citation type="submission" date="2018-06" db="EMBL/GenBank/DDBJ databases">
        <title>Genomic Encyclopedia of Type Strains, Phase III (KMG-III): the genomes of soil and plant-associated and newly described type strains.</title>
        <authorList>
            <person name="Whitman W."/>
        </authorList>
    </citation>
    <scope>NUCLEOTIDE SEQUENCE [LARGE SCALE GENOMIC DNA]</scope>
    <source>
        <strain evidence="3 4">CGMCC 4.7090</strain>
    </source>
</reference>
<keyword evidence="2" id="KW-0812">Transmembrane</keyword>
<feature type="transmembrane region" description="Helical" evidence="2">
    <location>
        <begin position="22"/>
        <end position="43"/>
    </location>
</feature>
<feature type="transmembrane region" description="Helical" evidence="2">
    <location>
        <begin position="114"/>
        <end position="133"/>
    </location>
</feature>
<evidence type="ECO:0000256" key="1">
    <source>
        <dbReference type="SAM" id="MobiDB-lite"/>
    </source>
</evidence>
<feature type="region of interest" description="Disordered" evidence="1">
    <location>
        <begin position="151"/>
        <end position="192"/>
    </location>
</feature>
<keyword evidence="4" id="KW-1185">Reference proteome</keyword>
<sequence>MTDRPGFTPETVLRGMSLRRRISLVLVGLAGGCGAGLLLLLWLTEPDPLPLRTRLAFGALVVVGASWSAYAIVTLARLPMFAADRVIAGWLALTFTTATTAVSVAVTVARPGPLPLAATLSALSTVVVAALLLRRARAHRKRLQARADFLSEPSQWPHRQGDDAGGLEDHPRPEEVRPTSGKSGTSPPTTPA</sequence>
<dbReference type="PROSITE" id="PS51257">
    <property type="entry name" value="PROKAR_LIPOPROTEIN"/>
    <property type="match status" value="1"/>
</dbReference>
<dbReference type="Proteomes" id="UP000249341">
    <property type="component" value="Unassembled WGS sequence"/>
</dbReference>
<keyword evidence="2" id="KW-0472">Membrane</keyword>
<dbReference type="AlphaFoldDB" id="A0A327YXM3"/>
<comment type="caution">
    <text evidence="3">The sequence shown here is derived from an EMBL/GenBank/DDBJ whole genome shotgun (WGS) entry which is preliminary data.</text>
</comment>
<evidence type="ECO:0000313" key="3">
    <source>
        <dbReference type="EMBL" id="RAK26282.1"/>
    </source>
</evidence>
<accession>A0A327YXM3</accession>
<organism evidence="3 4">
    <name type="scientific">Actinoplanes lutulentus</name>
    <dbReference type="NCBI Taxonomy" id="1287878"/>
    <lineage>
        <taxon>Bacteria</taxon>
        <taxon>Bacillati</taxon>
        <taxon>Actinomycetota</taxon>
        <taxon>Actinomycetes</taxon>
        <taxon>Micromonosporales</taxon>
        <taxon>Micromonosporaceae</taxon>
        <taxon>Actinoplanes</taxon>
    </lineage>
</organism>
<evidence type="ECO:0000313" key="4">
    <source>
        <dbReference type="Proteomes" id="UP000249341"/>
    </source>
</evidence>
<feature type="transmembrane region" description="Helical" evidence="2">
    <location>
        <begin position="87"/>
        <end position="108"/>
    </location>
</feature>
<feature type="transmembrane region" description="Helical" evidence="2">
    <location>
        <begin position="55"/>
        <end position="75"/>
    </location>
</feature>